<evidence type="ECO:0000259" key="5">
    <source>
        <dbReference type="Pfam" id="PF08501"/>
    </source>
</evidence>
<name>A0ABQ3S7W8_9ACTN</name>
<dbReference type="InterPro" id="IPR013708">
    <property type="entry name" value="Shikimate_DH-bd_N"/>
</dbReference>
<feature type="binding site" evidence="3">
    <location>
        <position position="73"/>
    </location>
    <ligand>
        <name>shikimate</name>
        <dbReference type="ChEBI" id="CHEBI:36208"/>
    </ligand>
</feature>
<comment type="subunit">
    <text evidence="3">Homodimer.</text>
</comment>
<dbReference type="InterPro" id="IPR046346">
    <property type="entry name" value="Aminoacid_DH-like_N_sf"/>
</dbReference>
<dbReference type="PANTHER" id="PTHR21089:SF1">
    <property type="entry name" value="BIFUNCTIONAL 3-DEHYDROQUINATE DEHYDRATASE_SHIKIMATE DEHYDROGENASE, CHLOROPLASTIC"/>
    <property type="match status" value="1"/>
</dbReference>
<comment type="caution">
    <text evidence="3">Lacks conserved residue(s) required for the propagation of feature annotation.</text>
</comment>
<dbReference type="SUPFAM" id="SSF53223">
    <property type="entry name" value="Aminoacid dehydrogenase-like, N-terminal domain"/>
    <property type="match status" value="1"/>
</dbReference>
<evidence type="ECO:0000256" key="3">
    <source>
        <dbReference type="HAMAP-Rule" id="MF_00222"/>
    </source>
</evidence>
<feature type="domain" description="Shikimate dehydrogenase substrate binding N-terminal" evidence="5">
    <location>
        <begin position="13"/>
        <end position="100"/>
    </location>
</feature>
<feature type="binding site" evidence="3">
    <location>
        <position position="254"/>
    </location>
    <ligand>
        <name>NADP(+)</name>
        <dbReference type="ChEBI" id="CHEBI:58349"/>
    </ligand>
</feature>
<accession>A0ABQ3S7W8</accession>
<dbReference type="InterPro" id="IPR036291">
    <property type="entry name" value="NAD(P)-bd_dom_sf"/>
</dbReference>
<gene>
    <name evidence="7" type="primary">aroE_2</name>
    <name evidence="3" type="synonym">aroE</name>
    <name evidence="7" type="ORF">Saso_58770</name>
</gene>
<proteinExistence type="inferred from homology"/>
<comment type="pathway">
    <text evidence="1 3">Metabolic intermediate biosynthesis; chorismate biosynthesis; chorismate from D-erythrose 4-phosphate and phosphoenolpyruvate: step 4/7.</text>
</comment>
<organism evidence="7 8">
    <name type="scientific">Streptomyces asoensis</name>
    <dbReference type="NCBI Taxonomy" id="249586"/>
    <lineage>
        <taxon>Bacteria</taxon>
        <taxon>Bacillati</taxon>
        <taxon>Actinomycetota</taxon>
        <taxon>Actinomycetes</taxon>
        <taxon>Kitasatosporales</taxon>
        <taxon>Streptomycetaceae</taxon>
        <taxon>Streptomyces</taxon>
    </lineage>
</organism>
<evidence type="ECO:0000259" key="4">
    <source>
        <dbReference type="Pfam" id="PF03435"/>
    </source>
</evidence>
<sequence length="298" mass="30651">MAVVVQDSYLVGLIGSGIGPSLSPALHEREAERQGLRYDYRLLDIDVLGVRPEAVGELLRTARDRGFDGLNITHPCKQLVVPHLDALAPQAEALGAVNTVVVEDGRTVGHNTDVTGFAASFARGLPDVALERVVQLGAGGAGAAVAHATLTLGAGRVTVVDALADRAAALAASLNRHFGPGRAEAAAPDRLAALLAHADGVVHATPTGMAAHPGLPFPAQLLRPGLWVADVVYRPLETELLRTARATGCAVLDGGGMAVFQAVDAFRLFTGREPDSAAMLADFAGMAGGAQHSTGHAL</sequence>
<evidence type="ECO:0000256" key="2">
    <source>
        <dbReference type="ARBA" id="ARBA00023141"/>
    </source>
</evidence>
<feature type="domain" description="SDH C-terminal" evidence="6">
    <location>
        <begin position="256"/>
        <end position="280"/>
    </location>
</feature>
<dbReference type="Gene3D" id="3.40.50.720">
    <property type="entry name" value="NAD(P)-binding Rossmann-like Domain"/>
    <property type="match status" value="1"/>
</dbReference>
<comment type="similarity">
    <text evidence="3">Belongs to the shikimate dehydrogenase family.</text>
</comment>
<feature type="domain" description="Saccharopine dehydrogenase NADP binding" evidence="4">
    <location>
        <begin position="133"/>
        <end position="206"/>
    </location>
</feature>
<dbReference type="GeneID" id="91473686"/>
<comment type="function">
    <text evidence="3">Involved in the biosynthesis of the chorismate, which leads to the biosynthesis of aromatic amino acids. Catalyzes the reversible NADPH linked reduction of 3-dehydroshikimate (DHSA) to yield shikimate (SA).</text>
</comment>
<feature type="binding site" evidence="3">
    <location>
        <position position="113"/>
    </location>
    <ligand>
        <name>shikimate</name>
        <dbReference type="ChEBI" id="CHEBI:36208"/>
    </ligand>
</feature>
<keyword evidence="3" id="KW-0028">Amino-acid biosynthesis</keyword>
<dbReference type="InterPro" id="IPR041121">
    <property type="entry name" value="SDH_C"/>
</dbReference>
<dbReference type="NCBIfam" id="NF001319">
    <property type="entry name" value="PRK00258.3-3"/>
    <property type="match status" value="1"/>
</dbReference>
<dbReference type="EMBL" id="BNEB01000005">
    <property type="protein sequence ID" value="GHI64227.1"/>
    <property type="molecule type" value="Genomic_DNA"/>
</dbReference>
<keyword evidence="3" id="KW-0521">NADP</keyword>
<dbReference type="Proteomes" id="UP000649259">
    <property type="component" value="Unassembled WGS sequence"/>
</dbReference>
<feature type="binding site" evidence="3">
    <location>
        <position position="261"/>
    </location>
    <ligand>
        <name>shikimate</name>
        <dbReference type="ChEBI" id="CHEBI:36208"/>
    </ligand>
</feature>
<feature type="binding site" evidence="3">
    <location>
        <position position="98"/>
    </location>
    <ligand>
        <name>shikimate</name>
        <dbReference type="ChEBI" id="CHEBI:36208"/>
    </ligand>
</feature>
<keyword evidence="3" id="KW-0560">Oxidoreductase</keyword>
<keyword evidence="2 3" id="KW-0057">Aromatic amino acid biosynthesis</keyword>
<feature type="binding site" evidence="3">
    <location>
        <begin position="137"/>
        <end position="141"/>
    </location>
    <ligand>
        <name>NADP(+)</name>
        <dbReference type="ChEBI" id="CHEBI:58349"/>
    </ligand>
</feature>
<dbReference type="EC" id="1.1.1.25" evidence="3"/>
<dbReference type="Pfam" id="PF03435">
    <property type="entry name" value="Sacchrp_dh_NADP"/>
    <property type="match status" value="1"/>
</dbReference>
<reference evidence="8" key="1">
    <citation type="submission" date="2023-07" db="EMBL/GenBank/DDBJ databases">
        <title>Whole genome shotgun sequence of Streptomyces cacaoi subsp. asoensis NBRC 13813.</title>
        <authorList>
            <person name="Komaki H."/>
            <person name="Tamura T."/>
        </authorList>
    </citation>
    <scope>NUCLEOTIDE SEQUENCE [LARGE SCALE GENOMIC DNA]</scope>
    <source>
        <strain evidence="8">NBRC 13813</strain>
    </source>
</reference>
<dbReference type="InterPro" id="IPR022893">
    <property type="entry name" value="Shikimate_DH_fam"/>
</dbReference>
<feature type="binding site" evidence="3">
    <location>
        <begin position="21"/>
        <end position="23"/>
    </location>
    <ligand>
        <name>shikimate</name>
        <dbReference type="ChEBI" id="CHEBI:36208"/>
    </ligand>
</feature>
<dbReference type="Pfam" id="PF08501">
    <property type="entry name" value="Shikimate_dh_N"/>
    <property type="match status" value="1"/>
</dbReference>
<dbReference type="CDD" id="cd01065">
    <property type="entry name" value="NAD_bind_Shikimate_DH"/>
    <property type="match status" value="1"/>
</dbReference>
<protein>
    <recommendedName>
        <fullName evidence="3">Shikimate dehydrogenase (NADP(+))</fullName>
        <shortName evidence="3">SDH</shortName>
        <ecNumber evidence="3">1.1.1.25</ecNumber>
    </recommendedName>
</protein>
<dbReference type="HAMAP" id="MF_00222">
    <property type="entry name" value="Shikimate_DH_AroE"/>
    <property type="match status" value="1"/>
</dbReference>
<dbReference type="RefSeq" id="WP_189925988.1">
    <property type="nucleotide sequence ID" value="NZ_BMSI01000012.1"/>
</dbReference>
<evidence type="ECO:0000259" key="6">
    <source>
        <dbReference type="Pfam" id="PF18317"/>
    </source>
</evidence>
<dbReference type="NCBIfam" id="NF009201">
    <property type="entry name" value="PRK12549.1"/>
    <property type="match status" value="1"/>
</dbReference>
<dbReference type="SUPFAM" id="SSF51735">
    <property type="entry name" value="NAD(P)-binding Rossmann-fold domains"/>
    <property type="match status" value="1"/>
</dbReference>
<dbReference type="Pfam" id="PF18317">
    <property type="entry name" value="SDH_C"/>
    <property type="match status" value="1"/>
</dbReference>
<keyword evidence="8" id="KW-1185">Reference proteome</keyword>
<comment type="catalytic activity">
    <reaction evidence="3">
        <text>shikimate + NADP(+) = 3-dehydroshikimate + NADPH + H(+)</text>
        <dbReference type="Rhea" id="RHEA:17737"/>
        <dbReference type="ChEBI" id="CHEBI:15378"/>
        <dbReference type="ChEBI" id="CHEBI:16630"/>
        <dbReference type="ChEBI" id="CHEBI:36208"/>
        <dbReference type="ChEBI" id="CHEBI:57783"/>
        <dbReference type="ChEBI" id="CHEBI:58349"/>
        <dbReference type="EC" id="1.1.1.25"/>
    </reaction>
</comment>
<feature type="binding site" evidence="3">
    <location>
        <position position="233"/>
    </location>
    <ligand>
        <name>shikimate</name>
        <dbReference type="ChEBI" id="CHEBI:36208"/>
    </ligand>
</feature>
<dbReference type="InterPro" id="IPR005097">
    <property type="entry name" value="Sacchrp_dh_NADP-bd"/>
</dbReference>
<comment type="caution">
    <text evidence="7">The sequence shown here is derived from an EMBL/GenBank/DDBJ whole genome shotgun (WGS) entry which is preliminary data.</text>
</comment>
<evidence type="ECO:0000313" key="8">
    <source>
        <dbReference type="Proteomes" id="UP000649259"/>
    </source>
</evidence>
<evidence type="ECO:0000256" key="1">
    <source>
        <dbReference type="ARBA" id="ARBA00004871"/>
    </source>
</evidence>
<feature type="binding site" evidence="3">
    <location>
        <position position="231"/>
    </location>
    <ligand>
        <name>NADP(+)</name>
        <dbReference type="ChEBI" id="CHEBI:58349"/>
    </ligand>
</feature>
<evidence type="ECO:0000313" key="7">
    <source>
        <dbReference type="EMBL" id="GHI64227.1"/>
    </source>
</evidence>
<dbReference type="PANTHER" id="PTHR21089">
    <property type="entry name" value="SHIKIMATE DEHYDROGENASE"/>
    <property type="match status" value="1"/>
</dbReference>
<feature type="active site" description="Proton acceptor" evidence="3">
    <location>
        <position position="77"/>
    </location>
</feature>
<dbReference type="Gene3D" id="3.40.50.10860">
    <property type="entry name" value="Leucine Dehydrogenase, chain A, domain 1"/>
    <property type="match status" value="1"/>
</dbReference>